<keyword evidence="2" id="KW-0032">Aminotransferase</keyword>
<evidence type="ECO:0000256" key="4">
    <source>
        <dbReference type="ARBA" id="ARBA00022898"/>
    </source>
</evidence>
<evidence type="ECO:0000313" key="5">
    <source>
        <dbReference type="EMBL" id="EEH54871.1"/>
    </source>
</evidence>
<dbReference type="PANTHER" id="PTHR42684">
    <property type="entry name" value="ADENOSYLMETHIONINE-8-AMINO-7-OXONONANOATE AMINOTRANSFERASE"/>
    <property type="match status" value="1"/>
</dbReference>
<dbReference type="OrthoDB" id="425114at2759"/>
<dbReference type="InterPro" id="IPR049704">
    <property type="entry name" value="Aminotrans_3_PPA_site"/>
</dbReference>
<dbReference type="InterPro" id="IPR015422">
    <property type="entry name" value="PyrdxlP-dep_Trfase_small"/>
</dbReference>
<evidence type="ECO:0000256" key="1">
    <source>
        <dbReference type="ARBA" id="ARBA00004173"/>
    </source>
</evidence>
<dbReference type="Gene3D" id="3.90.1150.10">
    <property type="entry name" value="Aspartate Aminotransferase, domain 1"/>
    <property type="match status" value="1"/>
</dbReference>
<dbReference type="InterPro" id="IPR027417">
    <property type="entry name" value="P-loop_NTPase"/>
</dbReference>
<protein>
    <submittedName>
        <fullName evidence="5">Predicted protein</fullName>
    </submittedName>
</protein>
<sequence length="827" mass="87993">MECPTFCVWGANTAVGKTLVSKGLAEAAARRSLPCFYLKPVQTGFPDDSDADFVARGRTATTMGAHAAVAAGIERGGTSSPIADGSGGDGTWSHTEFAWARAVGPHLAAREEGRGVADSEVLRAVTAQLSEFSDHVGSALRLSFTSLTGDERPSGVALVETAGGVCSPAPSGALQCDVLRPLRLPAILVGDPKLGGISTTIASLETLAARGYDVVAIVMSGSACGNVDAVEQYASEFNQVGGGEDARGIPTFALPPVPERRIVGDVVGHGREIYEWLDDGRDVFDALLTHATSWHRERVRKMRTAPDEALRTLWWPFTQHDATPRENVTVIDSRCGEDFGVYSPDSNAIELRFDGAASWWTQGASKAEQTRLVRAASAAAGRYGHVMFPENVHAPALDAASELLKGAGRDWATRVFYSDNGSTAMEVAVKMAIRTYFVRKGFIPSPEKASDAADFLPQVRVLALDGSYHGDTLGTMDMQAPSVFTGPLQTPWYKPRGIFLRPPTLQMREGRWVVIQPERGPLPGGGGLAAGWATREEAFDHETRDETPLAKAYRAVVDAALDEAEADAKENGAPPVAALVMECVLHGAGGMDLIDPTFQRATIQACRARGLPVVLDEVFAGIWRLGAEGAWELLGEKPDVSCYAKLFTGGLTPLAATATTEEVFDAFRGPTKQNALLHGHSYTAYPIGCAVAAEAQRMYRDPLINDNLVEMGGGDARAALRELWDEHAARAISALPCVKGVTVIGCVLAIELEDSVGGGGGGGGGYSSTAARDVVLRLRARSIQARPLGNVLYLMCAPTTDPARCYDLIREVWTELSIVAAGDDDDW</sequence>
<dbReference type="Pfam" id="PF00202">
    <property type="entry name" value="Aminotran_3"/>
    <property type="match status" value="2"/>
</dbReference>
<dbReference type="Gene3D" id="3.40.640.10">
    <property type="entry name" value="Type I PLP-dependent aspartate aminotransferase-like (Major domain)"/>
    <property type="match status" value="1"/>
</dbReference>
<keyword evidence="6" id="KW-1185">Reference proteome</keyword>
<reference evidence="5 6" key="1">
    <citation type="journal article" date="2009" name="Science">
        <title>Green evolution and dynamic adaptations revealed by genomes of the marine picoeukaryotes Micromonas.</title>
        <authorList>
            <person name="Worden A.Z."/>
            <person name="Lee J.H."/>
            <person name="Mock T."/>
            <person name="Rouze P."/>
            <person name="Simmons M.P."/>
            <person name="Aerts A.L."/>
            <person name="Allen A.E."/>
            <person name="Cuvelier M.L."/>
            <person name="Derelle E."/>
            <person name="Everett M.V."/>
            <person name="Foulon E."/>
            <person name="Grimwood J."/>
            <person name="Gundlach H."/>
            <person name="Henrissat B."/>
            <person name="Napoli C."/>
            <person name="McDonald S.M."/>
            <person name="Parker M.S."/>
            <person name="Rombauts S."/>
            <person name="Salamov A."/>
            <person name="Von Dassow P."/>
            <person name="Badger J.H."/>
            <person name="Coutinho P.M."/>
            <person name="Demir E."/>
            <person name="Dubchak I."/>
            <person name="Gentemann C."/>
            <person name="Eikrem W."/>
            <person name="Gready J.E."/>
            <person name="John U."/>
            <person name="Lanier W."/>
            <person name="Lindquist E.A."/>
            <person name="Lucas S."/>
            <person name="Mayer K.F."/>
            <person name="Moreau H."/>
            <person name="Not F."/>
            <person name="Otillar R."/>
            <person name="Panaud O."/>
            <person name="Pangilinan J."/>
            <person name="Paulsen I."/>
            <person name="Piegu B."/>
            <person name="Poliakov A."/>
            <person name="Robbens S."/>
            <person name="Schmutz J."/>
            <person name="Toulza E."/>
            <person name="Wyss T."/>
            <person name="Zelensky A."/>
            <person name="Zhou K."/>
            <person name="Armbrust E.V."/>
            <person name="Bhattacharya D."/>
            <person name="Goodenough U.W."/>
            <person name="Van de Peer Y."/>
            <person name="Grigoriev I.V."/>
        </authorList>
    </citation>
    <scope>NUCLEOTIDE SEQUENCE [LARGE SCALE GENOMIC DNA]</scope>
    <source>
        <strain evidence="5 6">CCMP1545</strain>
    </source>
</reference>
<dbReference type="Pfam" id="PF13500">
    <property type="entry name" value="AAA_26"/>
    <property type="match status" value="1"/>
</dbReference>
<dbReference type="GO" id="GO:0000287">
    <property type="term" value="F:magnesium ion binding"/>
    <property type="evidence" value="ECO:0007669"/>
    <property type="project" value="InterPro"/>
</dbReference>
<evidence type="ECO:0000256" key="2">
    <source>
        <dbReference type="ARBA" id="ARBA00022576"/>
    </source>
</evidence>
<dbReference type="GO" id="GO:0004015">
    <property type="term" value="F:adenosylmethionine-8-amino-7-oxononanoate transaminase activity"/>
    <property type="evidence" value="ECO:0007669"/>
    <property type="project" value="TreeGrafter"/>
</dbReference>
<dbReference type="UniPathway" id="UPA00078"/>
<organism evidence="6">
    <name type="scientific">Micromonas pusilla (strain CCMP1545)</name>
    <name type="common">Picoplanktonic green alga</name>
    <dbReference type="NCBI Taxonomy" id="564608"/>
    <lineage>
        <taxon>Eukaryota</taxon>
        <taxon>Viridiplantae</taxon>
        <taxon>Chlorophyta</taxon>
        <taxon>Mamiellophyceae</taxon>
        <taxon>Mamiellales</taxon>
        <taxon>Mamiellaceae</taxon>
        <taxon>Micromonas</taxon>
    </lineage>
</organism>
<dbReference type="OMA" id="KGWASRA"/>
<name>C1MZH6_MICPC</name>
<dbReference type="SUPFAM" id="SSF53383">
    <property type="entry name" value="PLP-dependent transferases"/>
    <property type="match status" value="1"/>
</dbReference>
<evidence type="ECO:0000313" key="6">
    <source>
        <dbReference type="Proteomes" id="UP000001876"/>
    </source>
</evidence>
<keyword evidence="4" id="KW-0663">Pyridoxal phosphate</keyword>
<evidence type="ECO:0000256" key="3">
    <source>
        <dbReference type="ARBA" id="ARBA00022679"/>
    </source>
</evidence>
<accession>C1MZH6</accession>
<dbReference type="GO" id="GO:0005524">
    <property type="term" value="F:ATP binding"/>
    <property type="evidence" value="ECO:0007669"/>
    <property type="project" value="InterPro"/>
</dbReference>
<dbReference type="RefSeq" id="XP_003061221.1">
    <property type="nucleotide sequence ID" value="XM_003061175.1"/>
</dbReference>
<comment type="subcellular location">
    <subcellularLocation>
        <location evidence="1">Mitochondrion</location>
    </subcellularLocation>
</comment>
<dbReference type="Proteomes" id="UP000001876">
    <property type="component" value="Unassembled WGS sequence"/>
</dbReference>
<dbReference type="Gene3D" id="3.40.50.300">
    <property type="entry name" value="P-loop containing nucleotide triphosphate hydrolases"/>
    <property type="match status" value="1"/>
</dbReference>
<dbReference type="GO" id="GO:0009102">
    <property type="term" value="P:biotin biosynthetic process"/>
    <property type="evidence" value="ECO:0007669"/>
    <property type="project" value="UniProtKB-UniPathway"/>
</dbReference>
<dbReference type="PROSITE" id="PS00600">
    <property type="entry name" value="AA_TRANSFER_CLASS_3"/>
    <property type="match status" value="1"/>
</dbReference>
<dbReference type="SUPFAM" id="SSF52540">
    <property type="entry name" value="P-loop containing nucleoside triphosphate hydrolases"/>
    <property type="match status" value="1"/>
</dbReference>
<keyword evidence="3" id="KW-0808">Transferase</keyword>
<proteinExistence type="inferred from homology"/>
<dbReference type="GO" id="GO:0004141">
    <property type="term" value="F:dethiobiotin synthase activity"/>
    <property type="evidence" value="ECO:0007669"/>
    <property type="project" value="InterPro"/>
</dbReference>
<dbReference type="KEGG" id="mpp:MICPUCDRAFT_34980"/>
<dbReference type="AlphaFoldDB" id="C1MZH6"/>
<dbReference type="EMBL" id="GG663743">
    <property type="protein sequence ID" value="EEH54871.1"/>
    <property type="molecule type" value="Genomic_DNA"/>
</dbReference>
<dbReference type="InterPro" id="IPR015421">
    <property type="entry name" value="PyrdxlP-dep_Trfase_major"/>
</dbReference>
<dbReference type="HAMAP" id="MF_00336">
    <property type="entry name" value="BioD"/>
    <property type="match status" value="1"/>
</dbReference>
<dbReference type="InterPro" id="IPR005814">
    <property type="entry name" value="Aminotrans_3"/>
</dbReference>
<dbReference type="PANTHER" id="PTHR42684:SF3">
    <property type="entry name" value="ADENOSYLMETHIONINE-8-AMINO-7-OXONONANOATE AMINOTRANSFERASE"/>
    <property type="match status" value="1"/>
</dbReference>
<dbReference type="GeneID" id="9686660"/>
<dbReference type="InterPro" id="IPR015424">
    <property type="entry name" value="PyrdxlP-dep_Trfase"/>
</dbReference>
<dbReference type="STRING" id="564608.C1MZH6"/>
<dbReference type="InterPro" id="IPR004472">
    <property type="entry name" value="DTB_synth_BioD"/>
</dbReference>
<dbReference type="CDD" id="cd03109">
    <property type="entry name" value="DTBS"/>
    <property type="match status" value="1"/>
</dbReference>
<dbReference type="eggNOG" id="KOG1401">
    <property type="taxonomic scope" value="Eukaryota"/>
</dbReference>
<gene>
    <name evidence="5" type="ORF">MICPUCDRAFT_34980</name>
</gene>
<dbReference type="GO" id="GO:0030170">
    <property type="term" value="F:pyridoxal phosphate binding"/>
    <property type="evidence" value="ECO:0007669"/>
    <property type="project" value="InterPro"/>
</dbReference>
<dbReference type="GO" id="GO:0005739">
    <property type="term" value="C:mitochondrion"/>
    <property type="evidence" value="ECO:0007669"/>
    <property type="project" value="UniProtKB-SubCell"/>
</dbReference>